<protein>
    <recommendedName>
        <fullName evidence="6">Transmembrane protein 147</fullName>
    </recommendedName>
</protein>
<dbReference type="AlphaFoldDB" id="C5KL53"/>
<feature type="transmembrane region" description="Helical" evidence="2">
    <location>
        <begin position="137"/>
        <end position="158"/>
    </location>
</feature>
<evidence type="ECO:0000256" key="3">
    <source>
        <dbReference type="SAM" id="SignalP"/>
    </source>
</evidence>
<evidence type="ECO:0000256" key="2">
    <source>
        <dbReference type="SAM" id="Phobius"/>
    </source>
</evidence>
<keyword evidence="3" id="KW-0732">Signal</keyword>
<gene>
    <name evidence="4" type="ORF">Pmar_PMAR015250</name>
</gene>
<feature type="region of interest" description="Disordered" evidence="1">
    <location>
        <begin position="241"/>
        <end position="274"/>
    </location>
</feature>
<dbReference type="RefSeq" id="XP_002782930.1">
    <property type="nucleotide sequence ID" value="XM_002782884.1"/>
</dbReference>
<sequence>MSGAGSMIALGPFFAICQGCGVSMQKGLLSLVKQVGITYAINGFVRYSVNSMLPEGFYQTQPWGSAVELMLSCLDLLGMVQIIYYSDCLRVGFDDDARRALAVGVTWATLEVVRYNYNWGLTIEMHQSKLAVFTPSTLMSNLILAGDVSLAVGIWLTYKFGRELLPILVVFLSAFVLPGLAIYLRMAFGMHDWDNEFIGIILAASGLTSLFAYWVWAKYYPDGSAKQAELDEIAEEKRQKEAVAKEEEARSSDMVPQRRSKKARAAAAKKNRHD</sequence>
<dbReference type="InParanoid" id="C5KL53"/>
<proteinExistence type="predicted"/>
<feature type="transmembrane region" description="Helical" evidence="2">
    <location>
        <begin position="197"/>
        <end position="216"/>
    </location>
</feature>
<keyword evidence="5" id="KW-1185">Reference proteome</keyword>
<feature type="chain" id="PRO_5002954445" description="Transmembrane protein 147" evidence="3">
    <location>
        <begin position="20"/>
        <end position="274"/>
    </location>
</feature>
<evidence type="ECO:0008006" key="6">
    <source>
        <dbReference type="Google" id="ProtNLM"/>
    </source>
</evidence>
<dbReference type="OrthoDB" id="423413at2759"/>
<evidence type="ECO:0000313" key="5">
    <source>
        <dbReference type="Proteomes" id="UP000007800"/>
    </source>
</evidence>
<dbReference type="GeneID" id="9045913"/>
<feature type="transmembrane region" description="Helical" evidence="2">
    <location>
        <begin position="165"/>
        <end position="185"/>
    </location>
</feature>
<evidence type="ECO:0000256" key="1">
    <source>
        <dbReference type="SAM" id="MobiDB-lite"/>
    </source>
</evidence>
<dbReference type="Proteomes" id="UP000007800">
    <property type="component" value="Unassembled WGS sequence"/>
</dbReference>
<feature type="compositionally biased region" description="Basic residues" evidence="1">
    <location>
        <begin position="258"/>
        <end position="274"/>
    </location>
</feature>
<evidence type="ECO:0000313" key="4">
    <source>
        <dbReference type="EMBL" id="EER14726.1"/>
    </source>
</evidence>
<feature type="signal peptide" evidence="3">
    <location>
        <begin position="1"/>
        <end position="19"/>
    </location>
</feature>
<organism evidence="5">
    <name type="scientific">Perkinsus marinus (strain ATCC 50983 / TXsc)</name>
    <dbReference type="NCBI Taxonomy" id="423536"/>
    <lineage>
        <taxon>Eukaryota</taxon>
        <taxon>Sar</taxon>
        <taxon>Alveolata</taxon>
        <taxon>Perkinsozoa</taxon>
        <taxon>Perkinsea</taxon>
        <taxon>Perkinsida</taxon>
        <taxon>Perkinsidae</taxon>
        <taxon>Perkinsus</taxon>
    </lineage>
</organism>
<keyword evidence="2" id="KW-0812">Transmembrane</keyword>
<accession>C5KL53</accession>
<feature type="compositionally biased region" description="Basic and acidic residues" evidence="1">
    <location>
        <begin position="241"/>
        <end position="251"/>
    </location>
</feature>
<keyword evidence="2" id="KW-0472">Membrane</keyword>
<reference evidence="4 5" key="1">
    <citation type="submission" date="2008-07" db="EMBL/GenBank/DDBJ databases">
        <authorList>
            <person name="El-Sayed N."/>
            <person name="Caler E."/>
            <person name="Inman J."/>
            <person name="Amedeo P."/>
            <person name="Hass B."/>
            <person name="Wortman J."/>
        </authorList>
    </citation>
    <scope>NUCLEOTIDE SEQUENCE [LARGE SCALE GENOMIC DNA]</scope>
    <source>
        <strain evidence="5">ATCC 50983 / TXsc</strain>
    </source>
</reference>
<dbReference type="EMBL" id="GG673921">
    <property type="protein sequence ID" value="EER14726.1"/>
    <property type="molecule type" value="Genomic_DNA"/>
</dbReference>
<keyword evidence="2" id="KW-1133">Transmembrane helix</keyword>
<name>C5KL53_PERM5</name>